<protein>
    <submittedName>
        <fullName evidence="3">17528_t:CDS:1</fullName>
    </submittedName>
</protein>
<dbReference type="CDD" id="cd00067">
    <property type="entry name" value="GAL4"/>
    <property type="match status" value="1"/>
</dbReference>
<dbReference type="InterPro" id="IPR036864">
    <property type="entry name" value="Zn2-C6_fun-type_DNA-bd_sf"/>
</dbReference>
<dbReference type="EMBL" id="CAMKVN010000109">
    <property type="protein sequence ID" value="CAI2163745.1"/>
    <property type="molecule type" value="Genomic_DNA"/>
</dbReference>
<dbReference type="GO" id="GO:0000981">
    <property type="term" value="F:DNA-binding transcription factor activity, RNA polymerase II-specific"/>
    <property type="evidence" value="ECO:0007669"/>
    <property type="project" value="InterPro"/>
</dbReference>
<dbReference type="InterPro" id="IPR001138">
    <property type="entry name" value="Zn2Cys6_DnaBD"/>
</dbReference>
<dbReference type="PROSITE" id="PS50048">
    <property type="entry name" value="ZN2_CY6_FUNGAL_2"/>
    <property type="match status" value="1"/>
</dbReference>
<name>A0A9W4WQ65_9GLOM</name>
<dbReference type="InterPro" id="IPR050797">
    <property type="entry name" value="Carb_Metab_Trans_Reg"/>
</dbReference>
<organism evidence="3 4">
    <name type="scientific">Funneliformis geosporum</name>
    <dbReference type="NCBI Taxonomy" id="1117311"/>
    <lineage>
        <taxon>Eukaryota</taxon>
        <taxon>Fungi</taxon>
        <taxon>Fungi incertae sedis</taxon>
        <taxon>Mucoromycota</taxon>
        <taxon>Glomeromycotina</taxon>
        <taxon>Glomeromycetes</taxon>
        <taxon>Glomerales</taxon>
        <taxon>Glomeraceae</taxon>
        <taxon>Funneliformis</taxon>
    </lineage>
</organism>
<dbReference type="Gene3D" id="4.10.240.10">
    <property type="entry name" value="Zn(2)-C6 fungal-type DNA-binding domain"/>
    <property type="match status" value="1"/>
</dbReference>
<feature type="domain" description="Zn(2)-C6 fungal-type" evidence="2">
    <location>
        <begin position="12"/>
        <end position="41"/>
    </location>
</feature>
<dbReference type="OrthoDB" id="2123952at2759"/>
<dbReference type="SMART" id="SM00066">
    <property type="entry name" value="GAL4"/>
    <property type="match status" value="1"/>
</dbReference>
<sequence length="162" mass="18473">MSNIERKKVTTACNNCRNKKIKCSPGPPCANCKKKRIECVFVPGKKRGPVAEHEQVQSPVNIMDEMQGALNDEEIILYPYQIMEPIYDDSVNEQLPTKVSELNELWSGTTEVEDNFLISEIINILNDEQPPPSRNPNYWQKGSFEQQSVMFGHSHSQGQFET</sequence>
<keyword evidence="1" id="KW-0539">Nucleus</keyword>
<evidence type="ECO:0000259" key="2">
    <source>
        <dbReference type="PROSITE" id="PS50048"/>
    </source>
</evidence>
<dbReference type="PANTHER" id="PTHR31668">
    <property type="entry name" value="GLUCOSE TRANSPORT TRANSCRIPTION REGULATOR RGT1-RELATED-RELATED"/>
    <property type="match status" value="1"/>
</dbReference>
<keyword evidence="4" id="KW-1185">Reference proteome</keyword>
<dbReference type="SUPFAM" id="SSF57701">
    <property type="entry name" value="Zn2/Cys6 DNA-binding domain"/>
    <property type="match status" value="1"/>
</dbReference>
<gene>
    <name evidence="3" type="ORF">FWILDA_LOCUS1221</name>
</gene>
<evidence type="ECO:0000313" key="3">
    <source>
        <dbReference type="EMBL" id="CAI2163745.1"/>
    </source>
</evidence>
<accession>A0A9W4WQ65</accession>
<evidence type="ECO:0000313" key="4">
    <source>
        <dbReference type="Proteomes" id="UP001153678"/>
    </source>
</evidence>
<dbReference type="AlphaFoldDB" id="A0A9W4WQ65"/>
<dbReference type="GO" id="GO:0008270">
    <property type="term" value="F:zinc ion binding"/>
    <property type="evidence" value="ECO:0007669"/>
    <property type="project" value="InterPro"/>
</dbReference>
<evidence type="ECO:0000256" key="1">
    <source>
        <dbReference type="ARBA" id="ARBA00023242"/>
    </source>
</evidence>
<proteinExistence type="predicted"/>
<dbReference type="Proteomes" id="UP001153678">
    <property type="component" value="Unassembled WGS sequence"/>
</dbReference>
<dbReference type="PROSITE" id="PS00463">
    <property type="entry name" value="ZN2_CY6_FUNGAL_1"/>
    <property type="match status" value="1"/>
</dbReference>
<dbReference type="Pfam" id="PF00172">
    <property type="entry name" value="Zn_clus"/>
    <property type="match status" value="1"/>
</dbReference>
<reference evidence="3" key="1">
    <citation type="submission" date="2022-08" db="EMBL/GenBank/DDBJ databases">
        <authorList>
            <person name="Kallberg Y."/>
            <person name="Tangrot J."/>
            <person name="Rosling A."/>
        </authorList>
    </citation>
    <scope>NUCLEOTIDE SEQUENCE</scope>
    <source>
        <strain evidence="3">Wild A</strain>
    </source>
</reference>
<comment type="caution">
    <text evidence="3">The sequence shown here is derived from an EMBL/GenBank/DDBJ whole genome shotgun (WGS) entry which is preliminary data.</text>
</comment>